<name>I0IFM8_PHYMF</name>
<protein>
    <submittedName>
        <fullName evidence="2">Putative glycosyltransferase</fullName>
    </submittedName>
</protein>
<keyword evidence="3" id="KW-1185">Reference proteome</keyword>
<dbReference type="InterPro" id="IPR050194">
    <property type="entry name" value="Glycosyltransferase_grp1"/>
</dbReference>
<evidence type="ECO:0000259" key="1">
    <source>
        <dbReference type="Pfam" id="PF13579"/>
    </source>
</evidence>
<dbReference type="HOGENOM" id="CLU_009583_2_3_0"/>
<organism evidence="2 3">
    <name type="scientific">Phycisphaera mikurensis (strain NBRC 102666 / KCTC 22515 / FYK2301M01)</name>
    <dbReference type="NCBI Taxonomy" id="1142394"/>
    <lineage>
        <taxon>Bacteria</taxon>
        <taxon>Pseudomonadati</taxon>
        <taxon>Planctomycetota</taxon>
        <taxon>Phycisphaerae</taxon>
        <taxon>Phycisphaerales</taxon>
        <taxon>Phycisphaeraceae</taxon>
        <taxon>Phycisphaera</taxon>
    </lineage>
</organism>
<dbReference type="STRING" id="1142394.PSMK_19070"/>
<dbReference type="EMBL" id="AP012338">
    <property type="protein sequence ID" value="BAM04066.1"/>
    <property type="molecule type" value="Genomic_DNA"/>
</dbReference>
<keyword evidence="2" id="KW-0808">Transferase</keyword>
<dbReference type="PATRIC" id="fig|1142394.8.peg.1965"/>
<dbReference type="eggNOG" id="COG0438">
    <property type="taxonomic scope" value="Bacteria"/>
</dbReference>
<dbReference type="InterPro" id="IPR028098">
    <property type="entry name" value="Glyco_trans_4-like_N"/>
</dbReference>
<accession>I0IFM8</accession>
<dbReference type="OrthoDB" id="9804196at2"/>
<proteinExistence type="predicted"/>
<dbReference type="SUPFAM" id="SSF53756">
    <property type="entry name" value="UDP-Glycosyltransferase/glycogen phosphorylase"/>
    <property type="match status" value="1"/>
</dbReference>
<dbReference type="PANTHER" id="PTHR45947:SF3">
    <property type="entry name" value="SULFOQUINOVOSYL TRANSFERASE SQD2"/>
    <property type="match status" value="1"/>
</dbReference>
<sequence length="406" mass="43331">MRICFLSRRYFPTVSGMAVYADNMVRQLVARGHGVTMLSQYYGGASAGVYGGGEPPAIPGAEVVGFESTHEQERGDFEADMAVMTAEVERRHAQRPFDLVHAQYGYPTGFAALRVARKLGLPAVVSIQGGDGHWVGECCATHRVAMRRVCTQSDAVIIGSDGFARTVADRLDVPRSGFTVVPGAVDTDRFHPRPGRAPGAASSPVRLLYHGRVDRRKGVIELLDAFDRLRADGRNVVLRVSGIGPDQEEVAARCAGTPGATATGAAAYAQAPAVYREADLFVSPTHAEGFSNTILEAMATGLPIVSCETTGVVDCLKDGRDSLLVPVSDVPALAAAIGRLLDDAPLRERLAAAALGRVRENFAWPVIAGAIERVYEAVLASPPRDAFDELEGEPEPCVYRAKPHLL</sequence>
<dbReference type="eggNOG" id="COG0297">
    <property type="taxonomic scope" value="Bacteria"/>
</dbReference>
<evidence type="ECO:0000313" key="3">
    <source>
        <dbReference type="Proteomes" id="UP000007881"/>
    </source>
</evidence>
<dbReference type="CDD" id="cd03801">
    <property type="entry name" value="GT4_PimA-like"/>
    <property type="match status" value="1"/>
</dbReference>
<dbReference type="KEGG" id="phm:PSMK_19070"/>
<dbReference type="PANTHER" id="PTHR45947">
    <property type="entry name" value="SULFOQUINOVOSYL TRANSFERASE SQD2"/>
    <property type="match status" value="1"/>
</dbReference>
<dbReference type="GO" id="GO:0016758">
    <property type="term" value="F:hexosyltransferase activity"/>
    <property type="evidence" value="ECO:0007669"/>
    <property type="project" value="TreeGrafter"/>
</dbReference>
<dbReference type="Pfam" id="PF13692">
    <property type="entry name" value="Glyco_trans_1_4"/>
    <property type="match status" value="1"/>
</dbReference>
<dbReference type="Proteomes" id="UP000007881">
    <property type="component" value="Chromosome"/>
</dbReference>
<gene>
    <name evidence="2" type="ordered locus">PSMK_19070</name>
</gene>
<dbReference type="AlphaFoldDB" id="I0IFM8"/>
<dbReference type="RefSeq" id="WP_014437284.1">
    <property type="nucleotide sequence ID" value="NC_017080.1"/>
</dbReference>
<evidence type="ECO:0000313" key="2">
    <source>
        <dbReference type="EMBL" id="BAM04066.1"/>
    </source>
</evidence>
<dbReference type="Pfam" id="PF13579">
    <property type="entry name" value="Glyco_trans_4_4"/>
    <property type="match status" value="1"/>
</dbReference>
<reference evidence="2 3" key="1">
    <citation type="submission" date="2012-02" db="EMBL/GenBank/DDBJ databases">
        <title>Complete genome sequence of Phycisphaera mikurensis NBRC 102666.</title>
        <authorList>
            <person name="Ankai A."/>
            <person name="Hosoyama A."/>
            <person name="Terui Y."/>
            <person name="Sekine M."/>
            <person name="Fukai R."/>
            <person name="Kato Y."/>
            <person name="Nakamura S."/>
            <person name="Yamada-Narita S."/>
            <person name="Kawakoshi A."/>
            <person name="Fukunaga Y."/>
            <person name="Yamazaki S."/>
            <person name="Fujita N."/>
        </authorList>
    </citation>
    <scope>NUCLEOTIDE SEQUENCE [LARGE SCALE GENOMIC DNA]</scope>
    <source>
        <strain evidence="3">NBRC 102666 / KCTC 22515 / FYK2301M01</strain>
    </source>
</reference>
<feature type="domain" description="Glycosyltransferase subfamily 4-like N-terminal" evidence="1">
    <location>
        <begin position="15"/>
        <end position="182"/>
    </location>
</feature>
<dbReference type="Gene3D" id="3.40.50.2000">
    <property type="entry name" value="Glycogen Phosphorylase B"/>
    <property type="match status" value="2"/>
</dbReference>